<gene>
    <name evidence="6" type="ORF">DP107_06330</name>
</gene>
<evidence type="ECO:0000313" key="7">
    <source>
        <dbReference type="Proteomes" id="UP000319894"/>
    </source>
</evidence>
<dbReference type="AlphaFoldDB" id="A0A554NB60"/>
<feature type="region of interest" description="Disordered" evidence="3">
    <location>
        <begin position="1"/>
        <end position="25"/>
    </location>
</feature>
<comment type="caution">
    <text evidence="6">The sequence shown here is derived from an EMBL/GenBank/DDBJ whole genome shotgun (WGS) entry which is preliminary data.</text>
</comment>
<dbReference type="InterPro" id="IPR031803">
    <property type="entry name" value="BAT_GAF/HTH-assoc"/>
</dbReference>
<protein>
    <submittedName>
        <fullName evidence="6">Bacterio-opsin activator</fullName>
    </submittedName>
</protein>
<dbReference type="PANTHER" id="PTHR34236">
    <property type="entry name" value="DIMETHYL SULFOXIDE REDUCTASE TRANSCRIPTIONAL ACTIVATOR"/>
    <property type="match status" value="1"/>
</dbReference>
<evidence type="ECO:0000259" key="4">
    <source>
        <dbReference type="Pfam" id="PF04967"/>
    </source>
</evidence>
<feature type="domain" description="HTH bat-type" evidence="4">
    <location>
        <begin position="205"/>
        <end position="256"/>
    </location>
</feature>
<dbReference type="InterPro" id="IPR007050">
    <property type="entry name" value="HTH_bacterioopsin"/>
</dbReference>
<evidence type="ECO:0000256" key="3">
    <source>
        <dbReference type="SAM" id="MobiDB-lite"/>
    </source>
</evidence>
<dbReference type="Pfam" id="PF15915">
    <property type="entry name" value="BAT"/>
    <property type="match status" value="1"/>
</dbReference>
<proteinExistence type="predicted"/>
<dbReference type="EMBL" id="QMDX01000003">
    <property type="protein sequence ID" value="TSD14599.1"/>
    <property type="molecule type" value="Genomic_DNA"/>
</dbReference>
<sequence length="261" mass="28633">MHIRAPRGGAQCPSLATPDTPPDGARRCRVGPVAPAGTDAYLSPSPATGMTLIAELTYRSPLMEATAAALPGTTFRMEDLQLVEGGPGKFLFWAEGGDLDRLDDVLTDDHTVASFVQLTELADRRLYRVSFAGEMKERMTYLVAAANDIVYLELRSTHERTRIRARVPTREALRDHVETCREKGVDLQVESLYRADEERESRFGLTEPQREALVAAHEAGYFDTDRGATLAEIAAGLGISRQALAGRLRRGHRQLIGATLT</sequence>
<evidence type="ECO:0000313" key="6">
    <source>
        <dbReference type="EMBL" id="TSD14599.1"/>
    </source>
</evidence>
<reference evidence="6 7" key="1">
    <citation type="submission" date="2018-06" db="EMBL/GenBank/DDBJ databases">
        <title>Natronomonas sp. F16-60 a new haloarchaeon isolated from a solar saltern of Isla Cristina, Huelva, Spain.</title>
        <authorList>
            <person name="Duran-Viseras A."/>
            <person name="Sanchez-Porro C."/>
            <person name="Ventosa A."/>
        </authorList>
    </citation>
    <scope>NUCLEOTIDE SEQUENCE [LARGE SCALE GENOMIC DNA]</scope>
    <source>
        <strain evidence="6 7">F16-60</strain>
    </source>
</reference>
<keyword evidence="2" id="KW-0804">Transcription</keyword>
<name>A0A554NB60_9EURY</name>
<accession>A0A554NB60</accession>
<evidence type="ECO:0000259" key="5">
    <source>
        <dbReference type="Pfam" id="PF15915"/>
    </source>
</evidence>
<keyword evidence="1" id="KW-0805">Transcription regulation</keyword>
<dbReference type="Proteomes" id="UP000319894">
    <property type="component" value="Unassembled WGS sequence"/>
</dbReference>
<dbReference type="InParanoid" id="A0A554NB60"/>
<organism evidence="6 7">
    <name type="scientific">Haloglomus irregulare</name>
    <dbReference type="NCBI Taxonomy" id="2234134"/>
    <lineage>
        <taxon>Archaea</taxon>
        <taxon>Methanobacteriati</taxon>
        <taxon>Methanobacteriota</taxon>
        <taxon>Stenosarchaea group</taxon>
        <taxon>Halobacteria</taxon>
        <taxon>Halobacteriales</taxon>
        <taxon>Natronomonadaceae</taxon>
        <taxon>Haloglomus</taxon>
    </lineage>
</organism>
<feature type="domain" description="Bacterioopsin transcriptional activator GAF and HTH associated" evidence="5">
    <location>
        <begin position="71"/>
        <end position="202"/>
    </location>
</feature>
<evidence type="ECO:0000256" key="1">
    <source>
        <dbReference type="ARBA" id="ARBA00023015"/>
    </source>
</evidence>
<dbReference type="PANTHER" id="PTHR34236:SF1">
    <property type="entry name" value="DIMETHYL SULFOXIDE REDUCTASE TRANSCRIPTIONAL ACTIVATOR"/>
    <property type="match status" value="1"/>
</dbReference>
<keyword evidence="7" id="KW-1185">Reference proteome</keyword>
<evidence type="ECO:0000256" key="2">
    <source>
        <dbReference type="ARBA" id="ARBA00023163"/>
    </source>
</evidence>
<dbReference type="Pfam" id="PF04967">
    <property type="entry name" value="HTH_10"/>
    <property type="match status" value="1"/>
</dbReference>